<dbReference type="PANTHER" id="PTHR43392:SF2">
    <property type="entry name" value="AAA-TYPE ATPASE FAMILY PROTEIN _ ANKYRIN REPEAT FAMILY PROTEIN"/>
    <property type="match status" value="1"/>
</dbReference>
<keyword evidence="2" id="KW-0547">Nucleotide-binding</keyword>
<dbReference type="InterPro" id="IPR041627">
    <property type="entry name" value="AAA_lid_6"/>
</dbReference>
<dbReference type="CDD" id="cd00009">
    <property type="entry name" value="AAA"/>
    <property type="match status" value="1"/>
</dbReference>
<proteinExistence type="inferred from homology"/>
<dbReference type="EMBL" id="PGUY01000042">
    <property type="protein sequence ID" value="PLT29369.1"/>
    <property type="molecule type" value="Genomic_DNA"/>
</dbReference>
<feature type="domain" description="AAA+ ATPase" evidence="4">
    <location>
        <begin position="281"/>
        <end position="423"/>
    </location>
</feature>
<dbReference type="PRINTS" id="PR00819">
    <property type="entry name" value="CBXCFQXSUPER"/>
</dbReference>
<dbReference type="PANTHER" id="PTHR43392">
    <property type="entry name" value="AAA-TYPE ATPASE FAMILY PROTEIN / ANKYRIN REPEAT FAMILY PROTEIN"/>
    <property type="match status" value="1"/>
</dbReference>
<dbReference type="GO" id="GO:0016887">
    <property type="term" value="F:ATP hydrolysis activity"/>
    <property type="evidence" value="ECO:0007669"/>
    <property type="project" value="InterPro"/>
</dbReference>
<comment type="similarity">
    <text evidence="1">Belongs to the CbxX/CfxQ family.</text>
</comment>
<keyword evidence="3" id="KW-0067">ATP-binding</keyword>
<dbReference type="OrthoDB" id="9806903at2"/>
<dbReference type="Gene3D" id="1.10.8.60">
    <property type="match status" value="1"/>
</dbReference>
<dbReference type="InterPro" id="IPR003593">
    <property type="entry name" value="AAA+_ATPase"/>
</dbReference>
<keyword evidence="6" id="KW-1185">Reference proteome</keyword>
<reference evidence="5 6" key="1">
    <citation type="submission" date="2017-11" db="EMBL/GenBank/DDBJ databases">
        <title>Comparitive Functional Genomics of Dry Heat Resistant strains isolated from the Viking Spacecraft.</title>
        <authorList>
            <person name="Seuylemezian A."/>
            <person name="Cooper K."/>
            <person name="Vaishampayan P."/>
        </authorList>
    </citation>
    <scope>NUCLEOTIDE SEQUENCE [LARGE SCALE GENOMIC DNA]</scope>
    <source>
        <strain evidence="5 6">V1-29</strain>
    </source>
</reference>
<accession>A0A2N5M4T5</accession>
<dbReference type="InterPro" id="IPR000641">
    <property type="entry name" value="CbxX/CfxQ"/>
</dbReference>
<protein>
    <submittedName>
        <fullName evidence="5">Stage V sporulation protein K</fullName>
    </submittedName>
</protein>
<dbReference type="GO" id="GO:0005524">
    <property type="term" value="F:ATP binding"/>
    <property type="evidence" value="ECO:0007669"/>
    <property type="project" value="UniProtKB-KW"/>
</dbReference>
<dbReference type="Pfam" id="PF00004">
    <property type="entry name" value="AAA"/>
    <property type="match status" value="2"/>
</dbReference>
<dbReference type="InterPro" id="IPR027417">
    <property type="entry name" value="P-loop_NTPase"/>
</dbReference>
<dbReference type="AlphaFoldDB" id="A0A2N5M4T5"/>
<dbReference type="InterPro" id="IPR050773">
    <property type="entry name" value="CbxX/CfxQ_RuBisCO_ESX"/>
</dbReference>
<evidence type="ECO:0000313" key="5">
    <source>
        <dbReference type="EMBL" id="PLT29369.1"/>
    </source>
</evidence>
<dbReference type="SMART" id="SM00382">
    <property type="entry name" value="AAA"/>
    <property type="match status" value="2"/>
</dbReference>
<comment type="caution">
    <text evidence="5">The sequence shown here is derived from an EMBL/GenBank/DDBJ whole genome shotgun (WGS) entry which is preliminary data.</text>
</comment>
<evidence type="ECO:0000259" key="4">
    <source>
        <dbReference type="SMART" id="SM00382"/>
    </source>
</evidence>
<name>A0A2N5M4T5_9BACI</name>
<dbReference type="Gene3D" id="3.40.50.300">
    <property type="entry name" value="P-loop containing nucleotide triphosphate hydrolases"/>
    <property type="match status" value="2"/>
</dbReference>
<feature type="domain" description="AAA+ ATPase" evidence="4">
    <location>
        <begin position="556"/>
        <end position="692"/>
    </location>
</feature>
<dbReference type="Proteomes" id="UP000234748">
    <property type="component" value="Unassembled WGS sequence"/>
</dbReference>
<dbReference type="Pfam" id="PF17866">
    <property type="entry name" value="AAA_lid_6"/>
    <property type="match status" value="2"/>
</dbReference>
<evidence type="ECO:0000256" key="1">
    <source>
        <dbReference type="ARBA" id="ARBA00010378"/>
    </source>
</evidence>
<sequence length="785" mass="88893">MNENDEQNIEKLVKELTLEADEKGYVENYSLIFGLLAKLENSAGETDKNKSFLISELYGILAMTRKKLIGEDKLFKAWIHAAVQYNKKNSRANRLLAESKWKQYSDIFEGYSFPHIRETDNRTTKKKIADQYIETCRKILDTAVETAEDLREAQSHMAKNPHTELSRKYNDLLDAVTAIEEAVTGLLHSAVDYEASITGVFHTAVHFNYVKIHVEKFGELIAEWRSFFKEDELEEPRDSSMHALNELVGLKEVKNRINDYYKYLQYQRKRNELGFISKDEMSLNMVLTGNPGTGKTTLARLFAKIFNELGVLPREEVIEVDRSQLVGAYVGQTEENVRQVVEKALGGVLFIDEAYALRRADSSGSDFGQTAIDTLVSLMTSSEYSGKFSVILAGYPEEMRQFLHTNPGLRSRFPTSNLFDLPDYSLSELLQIAHQTAADNDYVITADAETELGKRIEREKVDETFGNARTVRSLVMEAIFKKGSRLERSDSQNLLQFASLSKEDFAADDTAQSSDPKSGLEQLIGLGAIKDEIQTIESFVKLQQLRRERGLPVVPVQLHAVFTGNPGTGKTTVAKLYSEILRDCGMLKRGHLIAASRADFVAGYVGQTAIKTKKKIREALGGLLFIDEAYSLLSGSEGDFGKEVIDTLVDEMTKHNENLVVVLAGYPNEMNQLLNMNPGLRSRFKKFIHFPDYSPSELMEIITVYAESFQYELSQDVRDYLVNYLGTHTVHGNARFATNLIDEVIQIQAYRVMSEDEQVHMNPDLLKLQKEDFLKTFEKRERGEG</sequence>
<evidence type="ECO:0000313" key="6">
    <source>
        <dbReference type="Proteomes" id="UP000234748"/>
    </source>
</evidence>
<gene>
    <name evidence="5" type="ORF">CUU66_13575</name>
</gene>
<dbReference type="SUPFAM" id="SSF52540">
    <property type="entry name" value="P-loop containing nucleoside triphosphate hydrolases"/>
    <property type="match status" value="2"/>
</dbReference>
<evidence type="ECO:0000256" key="2">
    <source>
        <dbReference type="ARBA" id="ARBA00022741"/>
    </source>
</evidence>
<dbReference type="FunFam" id="3.40.50.300:FF:000216">
    <property type="entry name" value="Type VII secretion ATPase EccA"/>
    <property type="match status" value="2"/>
</dbReference>
<organism evidence="5 6">
    <name type="scientific">Peribacillus deserti</name>
    <dbReference type="NCBI Taxonomy" id="673318"/>
    <lineage>
        <taxon>Bacteria</taxon>
        <taxon>Bacillati</taxon>
        <taxon>Bacillota</taxon>
        <taxon>Bacilli</taxon>
        <taxon>Bacillales</taxon>
        <taxon>Bacillaceae</taxon>
        <taxon>Peribacillus</taxon>
    </lineage>
</organism>
<evidence type="ECO:0000256" key="3">
    <source>
        <dbReference type="ARBA" id="ARBA00022840"/>
    </source>
</evidence>
<dbReference type="InterPro" id="IPR003959">
    <property type="entry name" value="ATPase_AAA_core"/>
</dbReference>